<evidence type="ECO:0000256" key="1">
    <source>
        <dbReference type="ARBA" id="ARBA00022679"/>
    </source>
</evidence>
<feature type="domain" description="N-acetyltransferase" evidence="3">
    <location>
        <begin position="1"/>
        <end position="153"/>
    </location>
</feature>
<accession>A0ABS2HAU0</accession>
<dbReference type="InterPro" id="IPR000182">
    <property type="entry name" value="GNAT_dom"/>
</dbReference>
<evidence type="ECO:0000259" key="3">
    <source>
        <dbReference type="PROSITE" id="PS51186"/>
    </source>
</evidence>
<dbReference type="EMBL" id="JADCNN020000041">
    <property type="protein sequence ID" value="MBM6998495.1"/>
    <property type="molecule type" value="Genomic_DNA"/>
</dbReference>
<dbReference type="CDD" id="cd04301">
    <property type="entry name" value="NAT_SF"/>
    <property type="match status" value="1"/>
</dbReference>
<dbReference type="Proteomes" id="UP001516620">
    <property type="component" value="Unassembled WGS sequence"/>
</dbReference>
<keyword evidence="1" id="KW-0808">Transferase</keyword>
<dbReference type="SUPFAM" id="SSF55729">
    <property type="entry name" value="Acyl-CoA N-acyltransferases (Nat)"/>
    <property type="match status" value="1"/>
</dbReference>
<sequence length="154" mass="16866">MIKPLSLKDTDLVEQLWGLQHAAYRLEAKAVGLTETPPLPDTFDSIRTSSDHFIGELSEDGELLGAIAVRDESPGILEITRLMVHPNHLRQGIGGKLLEYVLANHSDKQGFTVTASTLNAPAVALYRKFGFRSIRQIGSAAGVELTLFRLDLSK</sequence>
<dbReference type="Pfam" id="PF00583">
    <property type="entry name" value="Acetyltransf_1"/>
    <property type="match status" value="1"/>
</dbReference>
<evidence type="ECO:0000313" key="5">
    <source>
        <dbReference type="Proteomes" id="UP001516620"/>
    </source>
</evidence>
<dbReference type="InterPro" id="IPR016181">
    <property type="entry name" value="Acyl_CoA_acyltransferase"/>
</dbReference>
<keyword evidence="2" id="KW-0012">Acyltransferase</keyword>
<keyword evidence="5" id="KW-1185">Reference proteome</keyword>
<evidence type="ECO:0000313" key="4">
    <source>
        <dbReference type="EMBL" id="MBM6998495.1"/>
    </source>
</evidence>
<proteinExistence type="predicted"/>
<evidence type="ECO:0000256" key="2">
    <source>
        <dbReference type="ARBA" id="ARBA00023315"/>
    </source>
</evidence>
<name>A0ABS2HAU0_9BACL</name>
<organism evidence="4 5">
    <name type="scientific">Paenibacillus rhizolycopersici</name>
    <dbReference type="NCBI Taxonomy" id="2780073"/>
    <lineage>
        <taxon>Bacteria</taxon>
        <taxon>Bacillati</taxon>
        <taxon>Bacillota</taxon>
        <taxon>Bacilli</taxon>
        <taxon>Bacillales</taxon>
        <taxon>Paenibacillaceae</taxon>
        <taxon>Paenibacillus</taxon>
    </lineage>
</organism>
<comment type="caution">
    <text evidence="4">The sequence shown here is derived from an EMBL/GenBank/DDBJ whole genome shotgun (WGS) entry which is preliminary data.</text>
</comment>
<dbReference type="PANTHER" id="PTHR43800:SF1">
    <property type="entry name" value="PEPTIDYL-LYSINE N-ACETYLTRANSFERASE YJAB"/>
    <property type="match status" value="1"/>
</dbReference>
<dbReference type="Gene3D" id="3.40.630.30">
    <property type="match status" value="1"/>
</dbReference>
<gene>
    <name evidence="4" type="ORF">IM700_022750</name>
</gene>
<dbReference type="PROSITE" id="PS51186">
    <property type="entry name" value="GNAT"/>
    <property type="match status" value="1"/>
</dbReference>
<reference evidence="4 5" key="1">
    <citation type="submission" date="2021-01" db="EMBL/GenBank/DDBJ databases">
        <title>Paenibacillus sp.nov. isolated from the rhizosphere soil of tomato plant.</title>
        <authorList>
            <person name="Thin K.K."/>
            <person name="Zhang X."/>
            <person name="He S."/>
        </authorList>
    </citation>
    <scope>NUCLEOTIDE SEQUENCE [LARGE SCALE GENOMIC DNA]</scope>
    <source>
        <strain evidence="4 5">DXFW5</strain>
    </source>
</reference>
<dbReference type="RefSeq" id="WP_193419140.1">
    <property type="nucleotide sequence ID" value="NZ_JADCNN020000041.1"/>
</dbReference>
<protein>
    <submittedName>
        <fullName evidence="4">GNAT family N-acetyltransferase</fullName>
    </submittedName>
</protein>
<dbReference type="PANTHER" id="PTHR43800">
    <property type="entry name" value="PEPTIDYL-LYSINE N-ACETYLTRANSFERASE YJAB"/>
    <property type="match status" value="1"/>
</dbReference>